<protein>
    <submittedName>
        <fullName evidence="3">Uncharacterized protein LOC112694054</fullName>
    </submittedName>
</protein>
<evidence type="ECO:0000313" key="2">
    <source>
        <dbReference type="Proteomes" id="UP000694846"/>
    </source>
</evidence>
<reference evidence="3" key="1">
    <citation type="submission" date="2025-08" db="UniProtKB">
        <authorList>
            <consortium name="RefSeq"/>
        </authorList>
    </citation>
    <scope>IDENTIFICATION</scope>
    <source>
        <tissue evidence="3">Whole body</tissue>
    </source>
</reference>
<organism evidence="2 3">
    <name type="scientific">Sipha flava</name>
    <name type="common">yellow sugarcane aphid</name>
    <dbReference type="NCBI Taxonomy" id="143950"/>
    <lineage>
        <taxon>Eukaryota</taxon>
        <taxon>Metazoa</taxon>
        <taxon>Ecdysozoa</taxon>
        <taxon>Arthropoda</taxon>
        <taxon>Hexapoda</taxon>
        <taxon>Insecta</taxon>
        <taxon>Pterygota</taxon>
        <taxon>Neoptera</taxon>
        <taxon>Paraneoptera</taxon>
        <taxon>Hemiptera</taxon>
        <taxon>Sternorrhyncha</taxon>
        <taxon>Aphidomorpha</taxon>
        <taxon>Aphidoidea</taxon>
        <taxon>Aphididae</taxon>
        <taxon>Sipha</taxon>
    </lineage>
</organism>
<proteinExistence type="predicted"/>
<dbReference type="AlphaFoldDB" id="A0A8B8GQ85"/>
<dbReference type="GeneID" id="112694054"/>
<evidence type="ECO:0000313" key="3">
    <source>
        <dbReference type="RefSeq" id="XP_025425185.1"/>
    </source>
</evidence>
<feature type="region of interest" description="Disordered" evidence="1">
    <location>
        <begin position="101"/>
        <end position="123"/>
    </location>
</feature>
<dbReference type="OrthoDB" id="6603408at2759"/>
<sequence length="347" mass="37617">MTTLVVYRRKLRDASDVQRQHARFGRRFFGAADRVSTQYRRESLRTTRSLRTLMHGYLRESSDGSAALAANIGAGPAQVLDRLRVMQEQCARIAERVRRRSGCSGNADEPGDGSRAPCDGDTDRKGRQIDLLSDAQHRLTAGREFVRRTRALVDRAVADVHRENVTLRGLLCAACAACVGREAQLNGACTVVDVAARLEKACFALFARLDSAMGSDAASRQTSRGRPGTGQRARDVVTSCLGAVQAQRADTVRRAQDVEYRVNNFHKAVNRLLLAATPTVRVPRPANNVRHGRGPTAVRSRAAATVRGKTPAKKNPTPESTASAAVTADAGTVTMLCPPSIGIIEYE</sequence>
<dbReference type="Proteomes" id="UP000694846">
    <property type="component" value="Unplaced"/>
</dbReference>
<keyword evidence="2" id="KW-1185">Reference proteome</keyword>
<evidence type="ECO:0000256" key="1">
    <source>
        <dbReference type="SAM" id="MobiDB-lite"/>
    </source>
</evidence>
<dbReference type="RefSeq" id="XP_025425185.1">
    <property type="nucleotide sequence ID" value="XM_025569400.1"/>
</dbReference>
<name>A0A8B8GQ85_9HEMI</name>
<accession>A0A8B8GQ85</accession>
<gene>
    <name evidence="3" type="primary">LOC112694054</name>
</gene>